<accession>W3X4B2</accession>
<name>W3X4B2_PESFW</name>
<organism evidence="1 2">
    <name type="scientific">Pestalotiopsis fici (strain W106-1 / CGMCC3.15140)</name>
    <dbReference type="NCBI Taxonomy" id="1229662"/>
    <lineage>
        <taxon>Eukaryota</taxon>
        <taxon>Fungi</taxon>
        <taxon>Dikarya</taxon>
        <taxon>Ascomycota</taxon>
        <taxon>Pezizomycotina</taxon>
        <taxon>Sordariomycetes</taxon>
        <taxon>Xylariomycetidae</taxon>
        <taxon>Amphisphaeriales</taxon>
        <taxon>Sporocadaceae</taxon>
        <taxon>Pestalotiopsis</taxon>
    </lineage>
</organism>
<evidence type="ECO:0000313" key="1">
    <source>
        <dbReference type="EMBL" id="ETS80844.1"/>
    </source>
</evidence>
<evidence type="ECO:0000313" key="2">
    <source>
        <dbReference type="Proteomes" id="UP000030651"/>
    </source>
</evidence>
<protein>
    <submittedName>
        <fullName evidence="1">Uncharacterized protein</fullName>
    </submittedName>
</protein>
<keyword evidence="2" id="KW-1185">Reference proteome</keyword>
<sequence length="110" mass="10286">MILSKEAAVTAAGTAYNAILASIQSEAASLESSIVSAESVAYASLIGNATGIAATTTAASTTATAADGTSTGESAVTIYGTDSSGAGALPTAVAGLQAIAGGIAMLAAVM</sequence>
<dbReference type="EMBL" id="KI912113">
    <property type="protein sequence ID" value="ETS80844.1"/>
    <property type="molecule type" value="Genomic_DNA"/>
</dbReference>
<dbReference type="AlphaFoldDB" id="W3X4B2"/>
<dbReference type="KEGG" id="pfy:PFICI_08373"/>
<gene>
    <name evidence="1" type="ORF">PFICI_08373</name>
</gene>
<proteinExistence type="predicted"/>
<dbReference type="InParanoid" id="W3X4B2"/>
<dbReference type="GeneID" id="19273386"/>
<reference evidence="2" key="1">
    <citation type="journal article" date="2015" name="BMC Genomics">
        <title>Genomic and transcriptomic analysis of the endophytic fungus Pestalotiopsis fici reveals its lifestyle and high potential for synthesis of natural products.</title>
        <authorList>
            <person name="Wang X."/>
            <person name="Zhang X."/>
            <person name="Liu L."/>
            <person name="Xiang M."/>
            <person name="Wang W."/>
            <person name="Sun X."/>
            <person name="Che Y."/>
            <person name="Guo L."/>
            <person name="Liu G."/>
            <person name="Guo L."/>
            <person name="Wang C."/>
            <person name="Yin W.B."/>
            <person name="Stadler M."/>
            <person name="Zhang X."/>
            <person name="Liu X."/>
        </authorList>
    </citation>
    <scope>NUCLEOTIDE SEQUENCE [LARGE SCALE GENOMIC DNA]</scope>
    <source>
        <strain evidence="2">W106-1 / CGMCC3.15140</strain>
    </source>
</reference>
<dbReference type="Proteomes" id="UP000030651">
    <property type="component" value="Unassembled WGS sequence"/>
</dbReference>
<dbReference type="HOGENOM" id="CLU_2171920_0_0_1"/>
<dbReference type="RefSeq" id="XP_007835145.1">
    <property type="nucleotide sequence ID" value="XM_007836954.1"/>
</dbReference>